<evidence type="ECO:0000313" key="2">
    <source>
        <dbReference type="Proteomes" id="UP000822688"/>
    </source>
</evidence>
<keyword evidence="2" id="KW-1185">Reference proteome</keyword>
<reference evidence="1" key="1">
    <citation type="submission" date="2020-06" db="EMBL/GenBank/DDBJ databases">
        <title>WGS assembly of Ceratodon purpureus strain R40.</title>
        <authorList>
            <person name="Carey S.B."/>
            <person name="Jenkins J."/>
            <person name="Shu S."/>
            <person name="Lovell J.T."/>
            <person name="Sreedasyam A."/>
            <person name="Maumus F."/>
            <person name="Tiley G.P."/>
            <person name="Fernandez-Pozo N."/>
            <person name="Barry K."/>
            <person name="Chen C."/>
            <person name="Wang M."/>
            <person name="Lipzen A."/>
            <person name="Daum C."/>
            <person name="Saski C.A."/>
            <person name="Payton A.C."/>
            <person name="Mcbreen J.C."/>
            <person name="Conrad R.E."/>
            <person name="Kollar L.M."/>
            <person name="Olsson S."/>
            <person name="Huttunen S."/>
            <person name="Landis J.B."/>
            <person name="Wickett N.J."/>
            <person name="Johnson M.G."/>
            <person name="Rensing S.A."/>
            <person name="Grimwood J."/>
            <person name="Schmutz J."/>
            <person name="Mcdaniel S.F."/>
        </authorList>
    </citation>
    <scope>NUCLEOTIDE SEQUENCE</scope>
    <source>
        <strain evidence="1">R40</strain>
    </source>
</reference>
<gene>
    <name evidence="1" type="ORF">KC19_12G059700</name>
</gene>
<sequence length="49" mass="5478">MLQEGKRKCKVADEQFSILYGVAVSTSGDLTSVGELKCLKRSWPKMYVP</sequence>
<dbReference type="AlphaFoldDB" id="A0A8T0G455"/>
<accession>A0A8T0G455</accession>
<name>A0A8T0G455_CERPU</name>
<proteinExistence type="predicted"/>
<evidence type="ECO:0000313" key="1">
    <source>
        <dbReference type="EMBL" id="KAG0554066.1"/>
    </source>
</evidence>
<dbReference type="EMBL" id="CM026433">
    <property type="protein sequence ID" value="KAG0554066.1"/>
    <property type="molecule type" value="Genomic_DNA"/>
</dbReference>
<organism evidence="1 2">
    <name type="scientific">Ceratodon purpureus</name>
    <name type="common">Fire moss</name>
    <name type="synonym">Dicranum purpureum</name>
    <dbReference type="NCBI Taxonomy" id="3225"/>
    <lineage>
        <taxon>Eukaryota</taxon>
        <taxon>Viridiplantae</taxon>
        <taxon>Streptophyta</taxon>
        <taxon>Embryophyta</taxon>
        <taxon>Bryophyta</taxon>
        <taxon>Bryophytina</taxon>
        <taxon>Bryopsida</taxon>
        <taxon>Dicranidae</taxon>
        <taxon>Pseudoditrichales</taxon>
        <taxon>Ditrichaceae</taxon>
        <taxon>Ceratodon</taxon>
    </lineage>
</organism>
<protein>
    <submittedName>
        <fullName evidence="1">Uncharacterized protein</fullName>
    </submittedName>
</protein>
<dbReference type="Proteomes" id="UP000822688">
    <property type="component" value="Chromosome 12"/>
</dbReference>
<comment type="caution">
    <text evidence="1">The sequence shown here is derived from an EMBL/GenBank/DDBJ whole genome shotgun (WGS) entry which is preliminary data.</text>
</comment>